<evidence type="ECO:0000313" key="2">
    <source>
        <dbReference type="Proteomes" id="UP000178892"/>
    </source>
</evidence>
<dbReference type="STRING" id="1817825.A2720_03440"/>
<dbReference type="Proteomes" id="UP000178892">
    <property type="component" value="Unassembled WGS sequence"/>
</dbReference>
<sequence length="85" mass="10403">MGEWNFNRKQCIRSLTKLGFYLCNDRRGIHDKYCFPDTYKEKTMMNHRPFVMIPRHNELRLQHKIVKQLKYIGGDELVEKFKQQL</sequence>
<evidence type="ECO:0000313" key="1">
    <source>
        <dbReference type="EMBL" id="OGE81289.1"/>
    </source>
</evidence>
<evidence type="ECO:0008006" key="3">
    <source>
        <dbReference type="Google" id="ProtNLM"/>
    </source>
</evidence>
<reference evidence="1 2" key="1">
    <citation type="journal article" date="2016" name="Nat. Commun.">
        <title>Thousands of microbial genomes shed light on interconnected biogeochemical processes in an aquifer system.</title>
        <authorList>
            <person name="Anantharaman K."/>
            <person name="Brown C.T."/>
            <person name="Hug L.A."/>
            <person name="Sharon I."/>
            <person name="Castelle C.J."/>
            <person name="Probst A.J."/>
            <person name="Thomas B.C."/>
            <person name="Singh A."/>
            <person name="Wilkins M.J."/>
            <person name="Karaoz U."/>
            <person name="Brodie E.L."/>
            <person name="Williams K.H."/>
            <person name="Hubbard S.S."/>
            <person name="Banfield J.F."/>
        </authorList>
    </citation>
    <scope>NUCLEOTIDE SEQUENCE [LARGE SCALE GENOMIC DNA]</scope>
</reference>
<organism evidence="1 2">
    <name type="scientific">Candidatus Doudnabacteria bacterium RIFCSPHIGHO2_01_FULL_46_24</name>
    <dbReference type="NCBI Taxonomy" id="1817825"/>
    <lineage>
        <taxon>Bacteria</taxon>
        <taxon>Candidatus Doudnaibacteriota</taxon>
    </lineage>
</organism>
<gene>
    <name evidence="1" type="ORF">A2720_03440</name>
</gene>
<dbReference type="AlphaFoldDB" id="A0A1F5NUE6"/>
<proteinExistence type="predicted"/>
<dbReference type="EMBL" id="MFEL01000009">
    <property type="protein sequence ID" value="OGE81289.1"/>
    <property type="molecule type" value="Genomic_DNA"/>
</dbReference>
<comment type="caution">
    <text evidence="1">The sequence shown here is derived from an EMBL/GenBank/DDBJ whole genome shotgun (WGS) entry which is preliminary data.</text>
</comment>
<name>A0A1F5NUE6_9BACT</name>
<accession>A0A1F5NUE6</accession>
<protein>
    <recommendedName>
        <fullName evidence="3">Addiction module toxin, HicA family</fullName>
    </recommendedName>
</protein>